<reference evidence="2" key="1">
    <citation type="submission" date="2014-11" db="EMBL/GenBank/DDBJ databases">
        <authorList>
            <person name="Otto D Thomas"/>
            <person name="Naeem Raeece"/>
        </authorList>
    </citation>
    <scope>NUCLEOTIDE SEQUENCE</scope>
</reference>
<sequence length="514" mass="56664">MRSIQFGLLLLLLLCLSLPTSGSLISIWHKVEHGVSSGWHWTEHHWKTVACMGDPGCMAGQTLQCMHADHEYDGEIDQVSAEVAAVKKDMETITTQLKEATTMSAYSEVCENAVTFEWTISGVEKEARTSVVDRICHQQMDAPFFDGESYCRFAFNTGHQYSQRAKQRHSEPTPSHAQAEEYCRQRMTKYLKSDPAVVPDDQPELKGFHDKVLEKKEEVLSMFCSSVASADLQDLKINQETEMDMCTKSMSSLEPFWTLDRCADAWDTGINCVSDWSHEPEKGCTSACSSKVKDLKNDVIEDSTPYLDALQKAMTGLKDQRLPSLKSKLQDLKNKVNHDCAILDDMMDMVLSAEKWIMEHLCLIIDESLMVATKAAASVLEGGFSEAEEAAKEGAEEEGESDFSSLVCATKAAEKTEEIAAKTAASLTSAICGVISSVDSSACHTIEKVARTIVDTFFKAACNAAGGDPGAAIWDIVEPWVMCGINIGGTNCGTALDIDNCPYHRRRTLLSRKN</sequence>
<protein>
    <submittedName>
        <fullName evidence="2">Uncharacterized protein</fullName>
    </submittedName>
</protein>
<feature type="chain" id="PRO_5005190660" evidence="1">
    <location>
        <begin position="23"/>
        <end position="514"/>
    </location>
</feature>
<evidence type="ECO:0000256" key="1">
    <source>
        <dbReference type="SAM" id="SignalP"/>
    </source>
</evidence>
<accession>A0A0G4GXQ8</accession>
<gene>
    <name evidence="2" type="ORF">Cvel_23828</name>
</gene>
<organism evidence="2">
    <name type="scientific">Chromera velia CCMP2878</name>
    <dbReference type="NCBI Taxonomy" id="1169474"/>
    <lineage>
        <taxon>Eukaryota</taxon>
        <taxon>Sar</taxon>
        <taxon>Alveolata</taxon>
        <taxon>Colpodellida</taxon>
        <taxon>Chromeraceae</taxon>
        <taxon>Chromera</taxon>
    </lineage>
</organism>
<keyword evidence="1" id="KW-0732">Signal</keyword>
<feature type="signal peptide" evidence="1">
    <location>
        <begin position="1"/>
        <end position="22"/>
    </location>
</feature>
<dbReference type="EMBL" id="CDMZ01001664">
    <property type="protein sequence ID" value="CEM35914.1"/>
    <property type="molecule type" value="Genomic_DNA"/>
</dbReference>
<dbReference type="AlphaFoldDB" id="A0A0G4GXQ8"/>
<dbReference type="VEuPathDB" id="CryptoDB:Cvel_23828"/>
<proteinExistence type="predicted"/>
<name>A0A0G4GXQ8_9ALVE</name>
<evidence type="ECO:0000313" key="2">
    <source>
        <dbReference type="EMBL" id="CEM35914.1"/>
    </source>
</evidence>